<accession>X1JDP0</accession>
<reference evidence="1" key="1">
    <citation type="journal article" date="2014" name="Front. Microbiol.">
        <title>High frequency of phylogenetically diverse reductive dehalogenase-homologous genes in deep subseafloor sedimentary metagenomes.</title>
        <authorList>
            <person name="Kawai M."/>
            <person name="Futagami T."/>
            <person name="Toyoda A."/>
            <person name="Takaki Y."/>
            <person name="Nishi S."/>
            <person name="Hori S."/>
            <person name="Arai W."/>
            <person name="Tsubouchi T."/>
            <person name="Morono Y."/>
            <person name="Uchiyama I."/>
            <person name="Ito T."/>
            <person name="Fujiyama A."/>
            <person name="Inagaki F."/>
            <person name="Takami H."/>
        </authorList>
    </citation>
    <scope>NUCLEOTIDE SEQUENCE</scope>
    <source>
        <strain evidence="1">Expedition CK06-06</strain>
    </source>
</reference>
<evidence type="ECO:0000313" key="1">
    <source>
        <dbReference type="EMBL" id="GAH79630.1"/>
    </source>
</evidence>
<name>X1JDP0_9ZZZZ</name>
<comment type="caution">
    <text evidence="1">The sequence shown here is derived from an EMBL/GenBank/DDBJ whole genome shotgun (WGS) entry which is preliminary data.</text>
</comment>
<organism evidence="1">
    <name type="scientific">marine sediment metagenome</name>
    <dbReference type="NCBI Taxonomy" id="412755"/>
    <lineage>
        <taxon>unclassified sequences</taxon>
        <taxon>metagenomes</taxon>
        <taxon>ecological metagenomes</taxon>
    </lineage>
</organism>
<proteinExistence type="predicted"/>
<dbReference type="EMBL" id="BARU01043277">
    <property type="protein sequence ID" value="GAH79630.1"/>
    <property type="molecule type" value="Genomic_DNA"/>
</dbReference>
<dbReference type="AlphaFoldDB" id="X1JDP0"/>
<protein>
    <submittedName>
        <fullName evidence="1">Uncharacterized protein</fullName>
    </submittedName>
</protein>
<sequence>MDENNILMQKCLRFHRCSAPLCPLDKDVSERVYLEGEPICKAKPKTLQEILGEELEGRYKEFIRVSLQKGAKFTPWTKVKNEASS</sequence>
<gene>
    <name evidence="1" type="ORF">S03H2_66307</name>
</gene>